<dbReference type="RefSeq" id="WP_139079846.1">
    <property type="nucleotide sequence ID" value="NZ_VDFV01000001.1"/>
</dbReference>
<dbReference type="GO" id="GO:0005737">
    <property type="term" value="C:cytoplasm"/>
    <property type="evidence" value="ECO:0007669"/>
    <property type="project" value="UniProtKB-SubCell"/>
</dbReference>
<organism evidence="4 5">
    <name type="scientific">Rubellimicrobium roseum</name>
    <dbReference type="NCBI Taxonomy" id="687525"/>
    <lineage>
        <taxon>Bacteria</taxon>
        <taxon>Pseudomonadati</taxon>
        <taxon>Pseudomonadota</taxon>
        <taxon>Alphaproteobacteria</taxon>
        <taxon>Rhodobacterales</taxon>
        <taxon>Roseobacteraceae</taxon>
        <taxon>Rubellimicrobium</taxon>
    </lineage>
</organism>
<keyword evidence="1 3" id="KW-0963">Cytoplasm</keyword>
<protein>
    <recommendedName>
        <fullName evidence="3">Sulfur carrier protein FdhD</fullName>
    </recommendedName>
</protein>
<feature type="active site" description="Cysteine persulfide intermediate" evidence="3">
    <location>
        <position position="112"/>
    </location>
</feature>
<dbReference type="GO" id="GO:0016783">
    <property type="term" value="F:sulfurtransferase activity"/>
    <property type="evidence" value="ECO:0007669"/>
    <property type="project" value="InterPro"/>
</dbReference>
<evidence type="ECO:0000256" key="1">
    <source>
        <dbReference type="ARBA" id="ARBA00022490"/>
    </source>
</evidence>
<dbReference type="GO" id="GO:0097163">
    <property type="term" value="F:sulfur carrier activity"/>
    <property type="evidence" value="ECO:0007669"/>
    <property type="project" value="UniProtKB-UniRule"/>
</dbReference>
<dbReference type="PANTHER" id="PTHR30592">
    <property type="entry name" value="FORMATE DEHYDROGENASE"/>
    <property type="match status" value="1"/>
</dbReference>
<dbReference type="PANTHER" id="PTHR30592:SF1">
    <property type="entry name" value="SULFUR CARRIER PROTEIN FDHD"/>
    <property type="match status" value="1"/>
</dbReference>
<evidence type="ECO:0000256" key="2">
    <source>
        <dbReference type="ARBA" id="ARBA00023150"/>
    </source>
</evidence>
<evidence type="ECO:0000313" key="5">
    <source>
        <dbReference type="Proteomes" id="UP000305709"/>
    </source>
</evidence>
<dbReference type="GO" id="GO:0006777">
    <property type="term" value="P:Mo-molybdopterin cofactor biosynthetic process"/>
    <property type="evidence" value="ECO:0007669"/>
    <property type="project" value="UniProtKB-UniRule"/>
</dbReference>
<evidence type="ECO:0000256" key="3">
    <source>
        <dbReference type="HAMAP-Rule" id="MF_00187"/>
    </source>
</evidence>
<dbReference type="OrthoDB" id="3197277at2"/>
<evidence type="ECO:0000313" key="4">
    <source>
        <dbReference type="EMBL" id="TNC74852.1"/>
    </source>
</evidence>
<keyword evidence="2 3" id="KW-0501">Molybdenum cofactor biosynthesis</keyword>
<dbReference type="Gene3D" id="3.40.140.10">
    <property type="entry name" value="Cytidine Deaminase, domain 2"/>
    <property type="match status" value="1"/>
</dbReference>
<keyword evidence="5" id="KW-1185">Reference proteome</keyword>
<dbReference type="EMBL" id="VDFV01000001">
    <property type="protein sequence ID" value="TNC74852.1"/>
    <property type="molecule type" value="Genomic_DNA"/>
</dbReference>
<dbReference type="Gene3D" id="3.10.20.10">
    <property type="match status" value="1"/>
</dbReference>
<proteinExistence type="inferred from homology"/>
<dbReference type="Proteomes" id="UP000305709">
    <property type="component" value="Unassembled WGS sequence"/>
</dbReference>
<reference evidence="4 5" key="1">
    <citation type="submission" date="2019-06" db="EMBL/GenBank/DDBJ databases">
        <authorList>
            <person name="Jiang L."/>
        </authorList>
    </citation>
    <scope>NUCLEOTIDE SEQUENCE [LARGE SCALE GENOMIC DNA]</scope>
    <source>
        <strain evidence="4 5">YIM 48858</strain>
    </source>
</reference>
<comment type="subcellular location">
    <subcellularLocation>
        <location evidence="3">Cytoplasm</location>
    </subcellularLocation>
</comment>
<dbReference type="InterPro" id="IPR016193">
    <property type="entry name" value="Cytidine_deaminase-like"/>
</dbReference>
<sequence length="278" mass="29431">MIPASAPTARVRAVTPGGFDSGRTLPEETPVALVYNGGTQAVMMATPADIEDFALGFTLTEGIAPRHALPDVEVVAHATPSGPGLEARMWLPPEAEMALRARRRASVGPVGCGLCGIDSLGQALRPLPVLPEAYAALTVADMKFALGELRDWQPLHDETRAVHAAGFWQPGQGILLAREDVGRHNALDKLIGALARANIDPALGAIALTSRLSVEMIQKTVMAGCPILLAVSAPTARAVRIADGANLTLASTSRGEVQVFTHPRRILTRRREGPRFGR</sequence>
<dbReference type="InterPro" id="IPR003786">
    <property type="entry name" value="FdhD"/>
</dbReference>
<dbReference type="Pfam" id="PF02634">
    <property type="entry name" value="FdhD-NarQ"/>
    <property type="match status" value="1"/>
</dbReference>
<dbReference type="HAMAP" id="MF_00187">
    <property type="entry name" value="FdhD"/>
    <property type="match status" value="1"/>
</dbReference>
<dbReference type="PIRSF" id="PIRSF015626">
    <property type="entry name" value="FdhD"/>
    <property type="match status" value="1"/>
</dbReference>
<dbReference type="NCBIfam" id="TIGR00129">
    <property type="entry name" value="fdhD_narQ"/>
    <property type="match status" value="1"/>
</dbReference>
<dbReference type="SUPFAM" id="SSF53927">
    <property type="entry name" value="Cytidine deaminase-like"/>
    <property type="match status" value="1"/>
</dbReference>
<comment type="similarity">
    <text evidence="3">Belongs to the FdhD family.</text>
</comment>
<gene>
    <name evidence="3 4" type="primary">fdhD</name>
    <name evidence="4" type="ORF">FHG71_01600</name>
</gene>
<comment type="caution">
    <text evidence="3">Lacks conserved residue(s) required for the propagation of feature annotation.</text>
</comment>
<name>A0A5C4NL55_9RHOB</name>
<comment type="function">
    <text evidence="3">Required for formate dehydrogenase (FDH) activity. Acts as a sulfur carrier protein that transfers sulfur from IscS to the molybdenum cofactor prior to its insertion into FDH.</text>
</comment>
<comment type="caution">
    <text evidence="4">The sequence shown here is derived from an EMBL/GenBank/DDBJ whole genome shotgun (WGS) entry which is preliminary data.</text>
</comment>
<accession>A0A5C4NL55</accession>
<dbReference type="AlphaFoldDB" id="A0A5C4NL55"/>
<keyword evidence="4" id="KW-0808">Transferase</keyword>